<organism evidence="3">
    <name type="scientific">metagenome</name>
    <dbReference type="NCBI Taxonomy" id="256318"/>
    <lineage>
        <taxon>unclassified sequences</taxon>
        <taxon>metagenomes</taxon>
    </lineage>
</organism>
<dbReference type="EC" id="3.1.3.-" evidence="3"/>
<gene>
    <name evidence="3" type="ORF">NOCA2310194</name>
</gene>
<keyword evidence="2" id="KW-0413">Isomerase</keyword>
<dbReference type="GO" id="GO:0005737">
    <property type="term" value="C:cytoplasm"/>
    <property type="evidence" value="ECO:0007669"/>
    <property type="project" value="TreeGrafter"/>
</dbReference>
<evidence type="ECO:0000256" key="1">
    <source>
        <dbReference type="ARBA" id="ARBA00023152"/>
    </source>
</evidence>
<keyword evidence="3" id="KW-0378">Hydrolase</keyword>
<dbReference type="AlphaFoldDB" id="A0A2P2C2F5"/>
<proteinExistence type="predicted"/>
<accession>A0A2P2C2F5</accession>
<dbReference type="InterPro" id="IPR029033">
    <property type="entry name" value="His_PPase_superfam"/>
</dbReference>
<dbReference type="InterPro" id="IPR050275">
    <property type="entry name" value="PGM_Phosphatase"/>
</dbReference>
<reference evidence="3" key="1">
    <citation type="submission" date="2015-08" db="EMBL/GenBank/DDBJ databases">
        <authorList>
            <person name="Babu N.S."/>
            <person name="Beckwith C.J."/>
            <person name="Beseler K.G."/>
            <person name="Brison A."/>
            <person name="Carone J.V."/>
            <person name="Caskin T.P."/>
            <person name="Diamond M."/>
            <person name="Durham M.E."/>
            <person name="Foxe J.M."/>
            <person name="Go M."/>
            <person name="Henderson B.A."/>
            <person name="Jones I.B."/>
            <person name="McGettigan J.A."/>
            <person name="Micheletti S.J."/>
            <person name="Nasrallah M.E."/>
            <person name="Ortiz D."/>
            <person name="Piller C.R."/>
            <person name="Privatt S.R."/>
            <person name="Schneider S.L."/>
            <person name="Sharp S."/>
            <person name="Smith T.C."/>
            <person name="Stanton J.D."/>
            <person name="Ullery H.E."/>
            <person name="Wilson R.J."/>
            <person name="Serrano M.G."/>
            <person name="Buck G."/>
            <person name="Lee V."/>
            <person name="Wang Y."/>
            <person name="Carvalho R."/>
            <person name="Voegtly L."/>
            <person name="Shi R."/>
            <person name="Duckworth R."/>
            <person name="Johnson A."/>
            <person name="Loviza R."/>
            <person name="Walstead R."/>
            <person name="Shah Z."/>
            <person name="Kiflezghi M."/>
            <person name="Wade K."/>
            <person name="Ball S.L."/>
            <person name="Bradley K.W."/>
            <person name="Asai D.J."/>
            <person name="Bowman C.A."/>
            <person name="Russell D.A."/>
            <person name="Pope W.H."/>
            <person name="Jacobs-Sera D."/>
            <person name="Hendrix R.W."/>
            <person name="Hatfull G.F."/>
        </authorList>
    </citation>
    <scope>NUCLEOTIDE SEQUENCE</scope>
</reference>
<protein>
    <submittedName>
        <fullName evidence="3">Putative Glucosyl-3-phosphoglycerate phosphatase</fullName>
        <ecNumber evidence="3">3.1.3.-</ecNumber>
        <ecNumber evidence="3">3.1.3.70</ecNumber>
    </submittedName>
</protein>
<evidence type="ECO:0000256" key="2">
    <source>
        <dbReference type="ARBA" id="ARBA00023235"/>
    </source>
</evidence>
<dbReference type="PANTHER" id="PTHR48100:SF1">
    <property type="entry name" value="HISTIDINE PHOSPHATASE FAMILY PROTEIN-RELATED"/>
    <property type="match status" value="1"/>
</dbReference>
<dbReference type="InterPro" id="IPR001345">
    <property type="entry name" value="PG/BPGM_mutase_AS"/>
</dbReference>
<keyword evidence="1" id="KW-0324">Glycolysis</keyword>
<dbReference type="EMBL" id="CZKA01000025">
    <property type="protein sequence ID" value="CUR56166.1"/>
    <property type="molecule type" value="Genomic_DNA"/>
</dbReference>
<dbReference type="EC" id="3.1.3.70" evidence="3"/>
<dbReference type="CDD" id="cd07067">
    <property type="entry name" value="HP_PGM_like"/>
    <property type="match status" value="1"/>
</dbReference>
<evidence type="ECO:0000313" key="3">
    <source>
        <dbReference type="EMBL" id="CUR56166.1"/>
    </source>
</evidence>
<name>A0A2P2C2F5_9ZZZZ</name>
<dbReference type="PANTHER" id="PTHR48100">
    <property type="entry name" value="BROAD-SPECIFICITY PHOSPHATASE YOR283W-RELATED"/>
    <property type="match status" value="1"/>
</dbReference>
<dbReference type="SMART" id="SM00855">
    <property type="entry name" value="PGAM"/>
    <property type="match status" value="1"/>
</dbReference>
<dbReference type="Pfam" id="PF00300">
    <property type="entry name" value="His_Phos_1"/>
    <property type="match status" value="1"/>
</dbReference>
<dbReference type="Gene3D" id="3.40.50.1240">
    <property type="entry name" value="Phosphoglycerate mutase-like"/>
    <property type="match status" value="1"/>
</dbReference>
<dbReference type="GO" id="GO:0050531">
    <property type="term" value="F:mannosyl-3-phosphoglycerate phosphatase activity"/>
    <property type="evidence" value="ECO:0007669"/>
    <property type="project" value="UniProtKB-EC"/>
</dbReference>
<dbReference type="InterPro" id="IPR013078">
    <property type="entry name" value="His_Pase_superF_clade-1"/>
</dbReference>
<dbReference type="SUPFAM" id="SSF53254">
    <property type="entry name" value="Phosphoglycerate mutase-like"/>
    <property type="match status" value="1"/>
</dbReference>
<dbReference type="PROSITE" id="PS00175">
    <property type="entry name" value="PG_MUTASE"/>
    <property type="match status" value="1"/>
</dbReference>
<sequence>MRRLVLLRHGQTAWNATGRAQGHRDIPLDEVGHQQAKAAASALAAYSPRLLWSSDLLRARETADHVAEETGLVPVLDARLREYAVGDNRMGLTLEEYAARFPAEHAHLEAGDTHLIPGRETDADTRARMAGVLTELAGLIEEGTTGVVVTHGAALRLGLAGFLDWPESVEDTVRVVANCAWAELEVTISRHNPVPLRWRLAAYNVRASDPDFASGPGVG</sequence>